<protein>
    <submittedName>
        <fullName evidence="5">AdiY</fullName>
    </submittedName>
</protein>
<dbReference type="EMBL" id="AQQV01000003">
    <property type="protein sequence ID" value="ORE86114.1"/>
    <property type="molecule type" value="Genomic_DNA"/>
</dbReference>
<comment type="caution">
    <text evidence="5">The sequence shown here is derived from an EMBL/GenBank/DDBJ whole genome shotgun (WGS) entry which is preliminary data.</text>
</comment>
<keyword evidence="1" id="KW-0805">Transcription regulation</keyword>
<dbReference type="SUPFAM" id="SSF46689">
    <property type="entry name" value="Homeodomain-like"/>
    <property type="match status" value="1"/>
</dbReference>
<dbReference type="Proteomes" id="UP000192342">
    <property type="component" value="Unassembled WGS sequence"/>
</dbReference>
<name>A0A1Y1SD46_9GAMM</name>
<dbReference type="GO" id="GO:0003700">
    <property type="term" value="F:DNA-binding transcription factor activity"/>
    <property type="evidence" value="ECO:0007669"/>
    <property type="project" value="InterPro"/>
</dbReference>
<dbReference type="PROSITE" id="PS01124">
    <property type="entry name" value="HTH_ARAC_FAMILY_2"/>
    <property type="match status" value="1"/>
</dbReference>
<evidence type="ECO:0000313" key="6">
    <source>
        <dbReference type="Proteomes" id="UP000192342"/>
    </source>
</evidence>
<keyword evidence="3" id="KW-0804">Transcription</keyword>
<dbReference type="InterPro" id="IPR009057">
    <property type="entry name" value="Homeodomain-like_sf"/>
</dbReference>
<dbReference type="Gene3D" id="1.10.10.60">
    <property type="entry name" value="Homeodomain-like"/>
    <property type="match status" value="1"/>
</dbReference>
<gene>
    <name evidence="5" type="ORF">ATO7_12493</name>
</gene>
<evidence type="ECO:0000313" key="5">
    <source>
        <dbReference type="EMBL" id="ORE86114.1"/>
    </source>
</evidence>
<evidence type="ECO:0000256" key="2">
    <source>
        <dbReference type="ARBA" id="ARBA00023125"/>
    </source>
</evidence>
<dbReference type="PRINTS" id="PR00032">
    <property type="entry name" value="HTHARAC"/>
</dbReference>
<dbReference type="SMART" id="SM00342">
    <property type="entry name" value="HTH_ARAC"/>
    <property type="match status" value="1"/>
</dbReference>
<dbReference type="OrthoDB" id="5582699at2"/>
<dbReference type="Pfam" id="PF12833">
    <property type="entry name" value="HTH_18"/>
    <property type="match status" value="1"/>
</dbReference>
<dbReference type="GO" id="GO:0005829">
    <property type="term" value="C:cytosol"/>
    <property type="evidence" value="ECO:0007669"/>
    <property type="project" value="TreeGrafter"/>
</dbReference>
<sequence>MKDITIAVPFVRSATEGARRAGFDVNRILKSSGISPHLLERSRARVALDDFVKLIQQLMRVMDDECLGLMSRPQRLGTFELITRSTLHEADLLSAMRCFASSANLLTTDLFHFIEADEHQVTFGLRRQQRPQTTAPYLIESSIMTAHRYFCWLGRTRIPLQRVDLDYAAPEWADEYRHLFFSAPVRFDSREIALVMKREHLEVPIRQDLSSLTAYIHRAPRDLFTPIHNTSVSHAARRVILKSFEHGRGMPRSQDVARALELSPQTFWRRLNQEGADFTQVKTRARRDVAISLLSESGYSIEQIAETIGYSESSAFIRAFKDWTGVTPLGYRKL</sequence>
<dbReference type="InterPro" id="IPR020449">
    <property type="entry name" value="Tscrpt_reg_AraC-type_HTH"/>
</dbReference>
<evidence type="ECO:0000256" key="1">
    <source>
        <dbReference type="ARBA" id="ARBA00023015"/>
    </source>
</evidence>
<dbReference type="RefSeq" id="WP_083562212.1">
    <property type="nucleotide sequence ID" value="NZ_AQQV01000003.1"/>
</dbReference>
<dbReference type="PANTHER" id="PTHR47894:SF1">
    <property type="entry name" value="HTH-TYPE TRANSCRIPTIONAL REGULATOR VQSM"/>
    <property type="match status" value="1"/>
</dbReference>
<keyword evidence="2" id="KW-0238">DNA-binding</keyword>
<dbReference type="GO" id="GO:0000976">
    <property type="term" value="F:transcription cis-regulatory region binding"/>
    <property type="evidence" value="ECO:0007669"/>
    <property type="project" value="TreeGrafter"/>
</dbReference>
<evidence type="ECO:0000259" key="4">
    <source>
        <dbReference type="PROSITE" id="PS01124"/>
    </source>
</evidence>
<dbReference type="InterPro" id="IPR018060">
    <property type="entry name" value="HTH_AraC"/>
</dbReference>
<keyword evidence="6" id="KW-1185">Reference proteome</keyword>
<reference evidence="5 6" key="1">
    <citation type="submission" date="2013-04" db="EMBL/GenBank/DDBJ databases">
        <title>Oceanococcus atlanticus 22II-S10r2 Genome Sequencing.</title>
        <authorList>
            <person name="Lai Q."/>
            <person name="Li G."/>
            <person name="Shao Z."/>
        </authorList>
    </citation>
    <scope>NUCLEOTIDE SEQUENCE [LARGE SCALE GENOMIC DNA]</scope>
    <source>
        <strain evidence="5 6">22II-S10r2</strain>
    </source>
</reference>
<accession>A0A1Y1SD46</accession>
<dbReference type="Pfam" id="PF12625">
    <property type="entry name" value="Arabinose_bd"/>
    <property type="match status" value="1"/>
</dbReference>
<dbReference type="STRING" id="1317117.ATO7_12493"/>
<proteinExistence type="predicted"/>
<dbReference type="PANTHER" id="PTHR47894">
    <property type="entry name" value="HTH-TYPE TRANSCRIPTIONAL REGULATOR GADX"/>
    <property type="match status" value="1"/>
</dbReference>
<dbReference type="InterPro" id="IPR032687">
    <property type="entry name" value="AraC-type_N"/>
</dbReference>
<feature type="domain" description="HTH araC/xylS-type" evidence="4">
    <location>
        <begin position="234"/>
        <end position="334"/>
    </location>
</feature>
<dbReference type="AlphaFoldDB" id="A0A1Y1SD46"/>
<organism evidence="5 6">
    <name type="scientific">Oceanococcus atlanticus</name>
    <dbReference type="NCBI Taxonomy" id="1317117"/>
    <lineage>
        <taxon>Bacteria</taxon>
        <taxon>Pseudomonadati</taxon>
        <taxon>Pseudomonadota</taxon>
        <taxon>Gammaproteobacteria</taxon>
        <taxon>Chromatiales</taxon>
        <taxon>Oceanococcaceae</taxon>
        <taxon>Oceanococcus</taxon>
    </lineage>
</organism>
<evidence type="ECO:0000256" key="3">
    <source>
        <dbReference type="ARBA" id="ARBA00023163"/>
    </source>
</evidence>